<proteinExistence type="predicted"/>
<comment type="caution">
    <text evidence="1">The sequence shown here is derived from an EMBL/GenBank/DDBJ whole genome shotgun (WGS) entry which is preliminary data.</text>
</comment>
<name>A0A9W5ITI7_NEISU</name>
<protein>
    <submittedName>
        <fullName evidence="1">Uncharacterized protein</fullName>
    </submittedName>
</protein>
<dbReference type="AlphaFoldDB" id="A0A9W5ITI7"/>
<organism evidence="1 2">
    <name type="scientific">Neisseria subflava NJ9703</name>
    <dbReference type="NCBI Taxonomy" id="546268"/>
    <lineage>
        <taxon>Bacteria</taxon>
        <taxon>Pseudomonadati</taxon>
        <taxon>Pseudomonadota</taxon>
        <taxon>Betaproteobacteria</taxon>
        <taxon>Neisseriales</taxon>
        <taxon>Neisseriaceae</taxon>
        <taxon>Neisseria</taxon>
    </lineage>
</organism>
<accession>A0A9W5ITI7</accession>
<dbReference type="Proteomes" id="UP000004621">
    <property type="component" value="Unassembled WGS sequence"/>
</dbReference>
<gene>
    <name evidence="1" type="ORF">NEISUBOT_03436</name>
</gene>
<evidence type="ECO:0000313" key="2">
    <source>
        <dbReference type="Proteomes" id="UP000004621"/>
    </source>
</evidence>
<reference evidence="1 2" key="1">
    <citation type="submission" date="2010-01" db="EMBL/GenBank/DDBJ databases">
        <authorList>
            <person name="Weinstock G."/>
            <person name="Sodergren E."/>
            <person name="Clifton S."/>
            <person name="Fulton L."/>
            <person name="Fulton B."/>
            <person name="Courtney L."/>
            <person name="Fronick C."/>
            <person name="Harrison M."/>
            <person name="Strong C."/>
            <person name="Farmer C."/>
            <person name="Delahaunty K."/>
            <person name="Markovic C."/>
            <person name="Hall O."/>
            <person name="Minx P."/>
            <person name="Tomlinson C."/>
            <person name="Mitreva M."/>
            <person name="Nelson J."/>
            <person name="Hou S."/>
            <person name="Wollam A."/>
            <person name="Pepin K.H."/>
            <person name="Johnson M."/>
            <person name="Bhonagiri V."/>
            <person name="Nash W.E."/>
            <person name="Warren W."/>
            <person name="Chinwalla A."/>
            <person name="Mardis E.R."/>
            <person name="Wilson R.K."/>
        </authorList>
    </citation>
    <scope>NUCLEOTIDE SEQUENCE [LARGE SCALE GENOMIC DNA]</scope>
    <source>
        <strain evidence="1 2">NJ9703</strain>
    </source>
</reference>
<dbReference type="EMBL" id="ACEO02000001">
    <property type="protein sequence ID" value="EFC53433.1"/>
    <property type="molecule type" value="Genomic_DNA"/>
</dbReference>
<sequence>MYPPAEPGFHYQKAAEIFIICEYPHFFRRHVALSMSPAV</sequence>
<evidence type="ECO:0000313" key="1">
    <source>
        <dbReference type="EMBL" id="EFC53433.1"/>
    </source>
</evidence>